<gene>
    <name evidence="5" type="primary">rpmF</name>
    <name evidence="7" type="ORF">A2174_01655</name>
</gene>
<evidence type="ECO:0000256" key="4">
    <source>
        <dbReference type="ARBA" id="ARBA00035178"/>
    </source>
</evidence>
<dbReference type="EMBL" id="MHMV01000001">
    <property type="protein sequence ID" value="OGZ35159.1"/>
    <property type="molecule type" value="Genomic_DNA"/>
</dbReference>
<dbReference type="InterPro" id="IPR011332">
    <property type="entry name" value="Ribosomal_zn-bd"/>
</dbReference>
<dbReference type="PANTHER" id="PTHR35534:SF1">
    <property type="entry name" value="LARGE RIBOSOMAL SUBUNIT PROTEIN BL32"/>
    <property type="match status" value="1"/>
</dbReference>
<evidence type="ECO:0000256" key="5">
    <source>
        <dbReference type="HAMAP-Rule" id="MF_00340"/>
    </source>
</evidence>
<dbReference type="GO" id="GO:0015934">
    <property type="term" value="C:large ribosomal subunit"/>
    <property type="evidence" value="ECO:0007669"/>
    <property type="project" value="InterPro"/>
</dbReference>
<evidence type="ECO:0000256" key="1">
    <source>
        <dbReference type="ARBA" id="ARBA00008560"/>
    </source>
</evidence>
<dbReference type="SUPFAM" id="SSF57829">
    <property type="entry name" value="Zn-binding ribosomal proteins"/>
    <property type="match status" value="1"/>
</dbReference>
<comment type="caution">
    <text evidence="7">The sequence shown here is derived from an EMBL/GenBank/DDBJ whole genome shotgun (WGS) entry which is preliminary data.</text>
</comment>
<dbReference type="InterPro" id="IPR044957">
    <property type="entry name" value="Ribosomal_bL32_bact"/>
</dbReference>
<dbReference type="HAMAP" id="MF_00340">
    <property type="entry name" value="Ribosomal_bL32"/>
    <property type="match status" value="1"/>
</dbReference>
<feature type="compositionally biased region" description="Basic and acidic residues" evidence="6">
    <location>
        <begin position="67"/>
        <end position="85"/>
    </location>
</feature>
<protein>
    <recommendedName>
        <fullName evidence="4 5">Large ribosomal subunit protein bL32</fullName>
    </recommendedName>
</protein>
<feature type="region of interest" description="Disordered" evidence="6">
    <location>
        <begin position="1"/>
        <end position="20"/>
    </location>
</feature>
<comment type="similarity">
    <text evidence="1 5">Belongs to the bacterial ribosomal protein bL32 family.</text>
</comment>
<keyword evidence="3 5" id="KW-0687">Ribonucleoprotein</keyword>
<sequence>MPTMRQRHTKSRRNKTRSHHALKAQIFGLCPKCGQSVLPHIVCPNCGTFKGKEVIDVLKKLTKKERKQKEKEIAAQKKESKKEMSMESLSAK</sequence>
<evidence type="ECO:0000313" key="8">
    <source>
        <dbReference type="Proteomes" id="UP000177725"/>
    </source>
</evidence>
<dbReference type="Proteomes" id="UP000177725">
    <property type="component" value="Unassembled WGS sequence"/>
</dbReference>
<evidence type="ECO:0000256" key="6">
    <source>
        <dbReference type="SAM" id="MobiDB-lite"/>
    </source>
</evidence>
<name>A0A1G2FAS7_9BACT</name>
<dbReference type="Pfam" id="PF01783">
    <property type="entry name" value="Ribosomal_L32p"/>
    <property type="match status" value="1"/>
</dbReference>
<organism evidence="7 8">
    <name type="scientific">Candidatus Portnoybacteria bacterium RBG_13_41_18</name>
    <dbReference type="NCBI Taxonomy" id="1801991"/>
    <lineage>
        <taxon>Bacteria</taxon>
        <taxon>Candidatus Portnoyibacteriota</taxon>
    </lineage>
</organism>
<reference evidence="7 8" key="1">
    <citation type="journal article" date="2016" name="Nat. Commun.">
        <title>Thousands of microbial genomes shed light on interconnected biogeochemical processes in an aquifer system.</title>
        <authorList>
            <person name="Anantharaman K."/>
            <person name="Brown C.T."/>
            <person name="Hug L.A."/>
            <person name="Sharon I."/>
            <person name="Castelle C.J."/>
            <person name="Probst A.J."/>
            <person name="Thomas B.C."/>
            <person name="Singh A."/>
            <person name="Wilkins M.J."/>
            <person name="Karaoz U."/>
            <person name="Brodie E.L."/>
            <person name="Williams K.H."/>
            <person name="Hubbard S.S."/>
            <person name="Banfield J.F."/>
        </authorList>
    </citation>
    <scope>NUCLEOTIDE SEQUENCE [LARGE SCALE GENOMIC DNA]</scope>
</reference>
<keyword evidence="2 5" id="KW-0689">Ribosomal protein</keyword>
<evidence type="ECO:0000256" key="3">
    <source>
        <dbReference type="ARBA" id="ARBA00023274"/>
    </source>
</evidence>
<proteinExistence type="inferred from homology"/>
<dbReference type="InterPro" id="IPR002677">
    <property type="entry name" value="Ribosomal_bL32"/>
</dbReference>
<dbReference type="AlphaFoldDB" id="A0A1G2FAS7"/>
<dbReference type="PANTHER" id="PTHR35534">
    <property type="entry name" value="50S RIBOSOMAL PROTEIN L32"/>
    <property type="match status" value="1"/>
</dbReference>
<evidence type="ECO:0000313" key="7">
    <source>
        <dbReference type="EMBL" id="OGZ35159.1"/>
    </source>
</evidence>
<accession>A0A1G2FAS7</accession>
<dbReference type="GO" id="GO:0003735">
    <property type="term" value="F:structural constituent of ribosome"/>
    <property type="evidence" value="ECO:0007669"/>
    <property type="project" value="InterPro"/>
</dbReference>
<evidence type="ECO:0000256" key="2">
    <source>
        <dbReference type="ARBA" id="ARBA00022980"/>
    </source>
</evidence>
<dbReference type="NCBIfam" id="TIGR01031">
    <property type="entry name" value="rpmF_bact"/>
    <property type="match status" value="1"/>
</dbReference>
<feature type="region of interest" description="Disordered" evidence="6">
    <location>
        <begin position="64"/>
        <end position="92"/>
    </location>
</feature>
<dbReference type="GO" id="GO:0006412">
    <property type="term" value="P:translation"/>
    <property type="evidence" value="ECO:0007669"/>
    <property type="project" value="UniProtKB-UniRule"/>
</dbReference>